<dbReference type="EMBL" id="CYTW01000001">
    <property type="protein sequence ID" value="CUJ89676.1"/>
    <property type="molecule type" value="Genomic_DNA"/>
</dbReference>
<dbReference type="AlphaFoldDB" id="A0A0P1I4M0"/>
<dbReference type="SUPFAM" id="SSF48452">
    <property type="entry name" value="TPR-like"/>
    <property type="match status" value="1"/>
</dbReference>
<keyword evidence="1" id="KW-0808">Transferase</keyword>
<dbReference type="InterPro" id="IPR011990">
    <property type="entry name" value="TPR-like_helical_dom_sf"/>
</dbReference>
<name>A0A0P1I4M0_9RHOB</name>
<evidence type="ECO:0000313" key="2">
    <source>
        <dbReference type="Proteomes" id="UP000051870"/>
    </source>
</evidence>
<reference evidence="2" key="1">
    <citation type="submission" date="2015-09" db="EMBL/GenBank/DDBJ databases">
        <authorList>
            <person name="Rodrigo-Torres Lidia"/>
            <person name="Arahal R.David."/>
        </authorList>
    </citation>
    <scope>NUCLEOTIDE SEQUENCE [LARGE SCALE GENOMIC DNA]</scope>
    <source>
        <strain evidence="2">CECT 7735</strain>
    </source>
</reference>
<protein>
    <submittedName>
        <fullName evidence="1">Putative O-linked N-acetylglucosamine transferase, SPINDLY family</fullName>
    </submittedName>
</protein>
<gene>
    <name evidence="1" type="ORF">PH7735_01120</name>
</gene>
<dbReference type="RefSeq" id="WP_058310278.1">
    <property type="nucleotide sequence ID" value="NZ_CYTW01000001.1"/>
</dbReference>
<accession>A0A0P1I4M0</accession>
<dbReference type="Gene3D" id="1.25.40.10">
    <property type="entry name" value="Tetratricopeptide repeat domain"/>
    <property type="match status" value="1"/>
</dbReference>
<proteinExistence type="predicted"/>
<sequence>MKQDPKSVAEQIFSPDHKAAIQDALQRVLASAPFAGSPRLKAFLSYVVGETLEGRGDDIRGKSVAVDVYSRKLEGDAGLNLVRVEARRLRRLLTEHYEADGKDDPVMIVIDPGGYCPRFDFRVAPEPVRDQPPAPSKQPLRLTTPTMLIAAGGLVALIAGSVFLLQPKPAPPPASLQHDPARVALREHSVLSLQAKNIADQARGMLFPIFDLKRQELALGMFQHAIDLDESLPDGHAGAAQTMTVIGMFTPDHELARERLQNALASANRALEIAPADPWAHGAMAFVLAALEDHETAITHAQIAWDLSPQDGHVLDLVGMAAILANEPMLAAQASDPASLREGSGRFGSRNIWAVSQLMLGNYLETVEAFKGAAAAGAPVSAPSLLFQAVALDQMSETEQAHTLMSELKKTWPSFPAAFIVDAMFADDSEIEQAVMSLLRNTDF</sequence>
<organism evidence="1 2">
    <name type="scientific">Shimia thalassica</name>
    <dbReference type="NCBI Taxonomy" id="1715693"/>
    <lineage>
        <taxon>Bacteria</taxon>
        <taxon>Pseudomonadati</taxon>
        <taxon>Pseudomonadota</taxon>
        <taxon>Alphaproteobacteria</taxon>
        <taxon>Rhodobacterales</taxon>
        <taxon>Roseobacteraceae</taxon>
    </lineage>
</organism>
<dbReference type="GeneID" id="83880183"/>
<dbReference type="GO" id="GO:0016740">
    <property type="term" value="F:transferase activity"/>
    <property type="evidence" value="ECO:0007669"/>
    <property type="project" value="UniProtKB-KW"/>
</dbReference>
<dbReference type="STRING" id="1715693.PH7735_01120"/>
<evidence type="ECO:0000313" key="1">
    <source>
        <dbReference type="EMBL" id="CUJ89676.1"/>
    </source>
</evidence>
<keyword evidence="2" id="KW-1185">Reference proteome</keyword>
<dbReference type="Proteomes" id="UP000051870">
    <property type="component" value="Unassembled WGS sequence"/>
</dbReference>